<dbReference type="Proteomes" id="UP000789570">
    <property type="component" value="Unassembled WGS sequence"/>
</dbReference>
<protein>
    <submittedName>
        <fullName evidence="1">628_t:CDS:1</fullName>
    </submittedName>
</protein>
<organism evidence="1 2">
    <name type="scientific">Funneliformis caledonium</name>
    <dbReference type="NCBI Taxonomy" id="1117310"/>
    <lineage>
        <taxon>Eukaryota</taxon>
        <taxon>Fungi</taxon>
        <taxon>Fungi incertae sedis</taxon>
        <taxon>Mucoromycota</taxon>
        <taxon>Glomeromycotina</taxon>
        <taxon>Glomeromycetes</taxon>
        <taxon>Glomerales</taxon>
        <taxon>Glomeraceae</taxon>
        <taxon>Funneliformis</taxon>
    </lineage>
</organism>
<dbReference type="EMBL" id="CAJVPQ010001616">
    <property type="protein sequence ID" value="CAG8561618.1"/>
    <property type="molecule type" value="Genomic_DNA"/>
</dbReference>
<comment type="caution">
    <text evidence="1">The sequence shown here is derived from an EMBL/GenBank/DDBJ whole genome shotgun (WGS) entry which is preliminary data.</text>
</comment>
<evidence type="ECO:0000313" key="2">
    <source>
        <dbReference type="Proteomes" id="UP000789570"/>
    </source>
</evidence>
<evidence type="ECO:0000313" key="1">
    <source>
        <dbReference type="EMBL" id="CAG8561618.1"/>
    </source>
</evidence>
<gene>
    <name evidence="1" type="ORF">FCALED_LOCUS6629</name>
</gene>
<reference evidence="1" key="1">
    <citation type="submission" date="2021-06" db="EMBL/GenBank/DDBJ databases">
        <authorList>
            <person name="Kallberg Y."/>
            <person name="Tangrot J."/>
            <person name="Rosling A."/>
        </authorList>
    </citation>
    <scope>NUCLEOTIDE SEQUENCE</scope>
    <source>
        <strain evidence="1">UK204</strain>
    </source>
</reference>
<name>A0A9N9BF48_9GLOM</name>
<keyword evidence="2" id="KW-1185">Reference proteome</keyword>
<dbReference type="AlphaFoldDB" id="A0A9N9BF48"/>
<sequence>MEHNQYARNPTFDHPIYCIITTMGMIDSAHITSKENHSSRKVKSDLLLPASRRVTNEMSNLLRIKHYVNDHPDKLQELWEQQWISNDVNIGRALLK</sequence>
<accession>A0A9N9BF48</accession>
<feature type="non-terminal residue" evidence="1">
    <location>
        <position position="96"/>
    </location>
</feature>
<proteinExistence type="predicted"/>